<keyword evidence="3" id="KW-1185">Reference proteome</keyword>
<organism evidence="2 3">
    <name type="scientific">Blattamonas nauphoetae</name>
    <dbReference type="NCBI Taxonomy" id="2049346"/>
    <lineage>
        <taxon>Eukaryota</taxon>
        <taxon>Metamonada</taxon>
        <taxon>Preaxostyla</taxon>
        <taxon>Oxymonadida</taxon>
        <taxon>Blattamonas</taxon>
    </lineage>
</organism>
<feature type="region of interest" description="Disordered" evidence="1">
    <location>
        <begin position="1"/>
        <end position="136"/>
    </location>
</feature>
<dbReference type="PANTHER" id="PTHR34689:SF1">
    <property type="entry name" value="NUCLEIC ACID-BINDING PROTEIN"/>
    <property type="match status" value="1"/>
</dbReference>
<name>A0ABQ9Y3W1_9EUKA</name>
<dbReference type="Proteomes" id="UP001281761">
    <property type="component" value="Unassembled WGS sequence"/>
</dbReference>
<feature type="compositionally biased region" description="Basic residues" evidence="1">
    <location>
        <begin position="45"/>
        <end position="85"/>
    </location>
</feature>
<evidence type="ECO:0000256" key="1">
    <source>
        <dbReference type="SAM" id="MobiDB-lite"/>
    </source>
</evidence>
<proteinExistence type="predicted"/>
<feature type="compositionally biased region" description="Low complexity" evidence="1">
    <location>
        <begin position="18"/>
        <end position="44"/>
    </location>
</feature>
<dbReference type="PANTHER" id="PTHR34689">
    <property type="entry name" value="NUCLEIC ACID-BINDING PROTEIN"/>
    <property type="match status" value="1"/>
</dbReference>
<evidence type="ECO:0000313" key="2">
    <source>
        <dbReference type="EMBL" id="KAK2958436.1"/>
    </source>
</evidence>
<sequence length="271" mass="31845">MSDSESSSIHKTKRRRSNSSTSRSSRSVSSHSSRSSSPSSSSVSSHHHRKHRHSSSKRSHSRHHRSKHRHRSERRKKEKRHKRSRSSSSSRSVSSSSRHRSRRHHHKKRSSKKHAGSLPKGVVRPGQYKYGSHGIINEGDMFDKKEEFRTWMWEIKNQDMSGIPNWKQKELFREFCEDFNTSTLPHEKYYDLGKWEREEAEKGASNQPVVDSGGLNEHTIYFDEEKKRLEKKMEKNRQSRIEAMQERAALLYEQQAKESAAMERLLQSGRR</sequence>
<evidence type="ECO:0000313" key="3">
    <source>
        <dbReference type="Proteomes" id="UP001281761"/>
    </source>
</evidence>
<feature type="compositionally biased region" description="Low complexity" evidence="1">
    <location>
        <begin position="86"/>
        <end position="96"/>
    </location>
</feature>
<gene>
    <name evidence="2" type="ORF">BLNAU_6470</name>
</gene>
<protein>
    <submittedName>
        <fullName evidence="2">Uncharacterized protein</fullName>
    </submittedName>
</protein>
<reference evidence="2 3" key="1">
    <citation type="journal article" date="2022" name="bioRxiv">
        <title>Genomics of Preaxostyla Flagellates Illuminates Evolutionary Transitions and the Path Towards Mitochondrial Loss.</title>
        <authorList>
            <person name="Novak L.V.F."/>
            <person name="Treitli S.C."/>
            <person name="Pyrih J."/>
            <person name="Halakuc P."/>
            <person name="Pipaliya S.V."/>
            <person name="Vacek V."/>
            <person name="Brzon O."/>
            <person name="Soukal P."/>
            <person name="Eme L."/>
            <person name="Dacks J.B."/>
            <person name="Karnkowska A."/>
            <person name="Elias M."/>
            <person name="Hampl V."/>
        </authorList>
    </citation>
    <scope>NUCLEOTIDE SEQUENCE [LARGE SCALE GENOMIC DNA]</scope>
    <source>
        <strain evidence="2">NAU3</strain>
        <tissue evidence="2">Gut</tissue>
    </source>
</reference>
<comment type="caution">
    <text evidence="2">The sequence shown here is derived from an EMBL/GenBank/DDBJ whole genome shotgun (WGS) entry which is preliminary data.</text>
</comment>
<accession>A0ABQ9Y3W1</accession>
<dbReference type="EMBL" id="JARBJD010000037">
    <property type="protein sequence ID" value="KAK2958436.1"/>
    <property type="molecule type" value="Genomic_DNA"/>
</dbReference>
<feature type="compositionally biased region" description="Basic residues" evidence="1">
    <location>
        <begin position="97"/>
        <end position="115"/>
    </location>
</feature>